<name>A0ABM1ECW1_PRICU</name>
<evidence type="ECO:0000256" key="1">
    <source>
        <dbReference type="SAM" id="SignalP"/>
    </source>
</evidence>
<feature type="chain" id="PRO_5047042585" evidence="1">
    <location>
        <begin position="23"/>
        <end position="210"/>
    </location>
</feature>
<keyword evidence="2" id="KW-1185">Reference proteome</keyword>
<protein>
    <submittedName>
        <fullName evidence="3">Uncharacterized protein LOC106811029</fullName>
    </submittedName>
</protein>
<gene>
    <name evidence="3" type="primary">LOC106811029</name>
</gene>
<dbReference type="Proteomes" id="UP000695022">
    <property type="component" value="Unplaced"/>
</dbReference>
<sequence length="210" mass="23422">MGILAIHVALLVFVLMLAHCHAGYRIPYPMNSVAVSTGLGKRAEDETIDGRPSLGRLDLDQTARVWPASDTYTVRRSGDSQPAPPVGAPWNMVDIVNGRPETYELETSNAWSNPHAAAANRYNANTNTNDKLYGLVTRDLKSPGSAIYSELDNAAFEYFDRLNRREVAAASSYDRPQIPPNTQLVKAMMGLWKPYLRQRRSTIKETLRMN</sequence>
<dbReference type="GeneID" id="106811029"/>
<reference evidence="3" key="1">
    <citation type="submission" date="2025-08" db="UniProtKB">
        <authorList>
            <consortium name="RefSeq"/>
        </authorList>
    </citation>
    <scope>IDENTIFICATION</scope>
</reference>
<keyword evidence="1" id="KW-0732">Signal</keyword>
<dbReference type="RefSeq" id="XP_014670032.1">
    <property type="nucleotide sequence ID" value="XM_014814546.1"/>
</dbReference>
<organism evidence="2 3">
    <name type="scientific">Priapulus caudatus</name>
    <name type="common">Priapulid worm</name>
    <dbReference type="NCBI Taxonomy" id="37621"/>
    <lineage>
        <taxon>Eukaryota</taxon>
        <taxon>Metazoa</taxon>
        <taxon>Ecdysozoa</taxon>
        <taxon>Scalidophora</taxon>
        <taxon>Priapulida</taxon>
        <taxon>Priapulimorpha</taxon>
        <taxon>Priapulimorphida</taxon>
        <taxon>Priapulidae</taxon>
        <taxon>Priapulus</taxon>
    </lineage>
</organism>
<proteinExistence type="predicted"/>
<evidence type="ECO:0000313" key="2">
    <source>
        <dbReference type="Proteomes" id="UP000695022"/>
    </source>
</evidence>
<accession>A0ABM1ECW1</accession>
<feature type="signal peptide" evidence="1">
    <location>
        <begin position="1"/>
        <end position="22"/>
    </location>
</feature>
<evidence type="ECO:0000313" key="3">
    <source>
        <dbReference type="RefSeq" id="XP_014670032.1"/>
    </source>
</evidence>